<evidence type="ECO:0000256" key="1">
    <source>
        <dbReference type="ARBA" id="ARBA00004141"/>
    </source>
</evidence>
<dbReference type="OrthoDB" id="6153170at2759"/>
<evidence type="ECO:0000313" key="8">
    <source>
        <dbReference type="Proteomes" id="UP000230750"/>
    </source>
</evidence>
<dbReference type="Gene3D" id="2.70.170.10">
    <property type="entry name" value="Neurotransmitter-gated ion-channel ligand-binding domain"/>
    <property type="match status" value="1"/>
</dbReference>
<dbReference type="InterPro" id="IPR018000">
    <property type="entry name" value="Neurotransmitter_ion_chnl_CS"/>
</dbReference>
<gene>
    <name evidence="7" type="ORF">BSL78_15631</name>
</gene>
<evidence type="ECO:0000313" key="7">
    <source>
        <dbReference type="EMBL" id="PIK47509.1"/>
    </source>
</evidence>
<dbReference type="PROSITE" id="PS00236">
    <property type="entry name" value="NEUROTR_ION_CHANNEL"/>
    <property type="match status" value="1"/>
</dbReference>
<evidence type="ECO:0000256" key="3">
    <source>
        <dbReference type="ARBA" id="ARBA00022989"/>
    </source>
</evidence>
<dbReference type="SUPFAM" id="SSF63712">
    <property type="entry name" value="Nicotinic receptor ligand binding domain-like"/>
    <property type="match status" value="1"/>
</dbReference>
<comment type="subcellular location">
    <subcellularLocation>
        <location evidence="1">Membrane</location>
        <topology evidence="1">Multi-pass membrane protein</topology>
    </subcellularLocation>
</comment>
<reference evidence="7 8" key="1">
    <citation type="journal article" date="2017" name="PLoS Biol.">
        <title>The sea cucumber genome provides insights into morphological evolution and visceral regeneration.</title>
        <authorList>
            <person name="Zhang X."/>
            <person name="Sun L."/>
            <person name="Yuan J."/>
            <person name="Sun Y."/>
            <person name="Gao Y."/>
            <person name="Zhang L."/>
            <person name="Li S."/>
            <person name="Dai H."/>
            <person name="Hamel J.F."/>
            <person name="Liu C."/>
            <person name="Yu Y."/>
            <person name="Liu S."/>
            <person name="Lin W."/>
            <person name="Guo K."/>
            <person name="Jin S."/>
            <person name="Xu P."/>
            <person name="Storey K.B."/>
            <person name="Huan P."/>
            <person name="Zhang T."/>
            <person name="Zhou Y."/>
            <person name="Zhang J."/>
            <person name="Lin C."/>
            <person name="Li X."/>
            <person name="Xing L."/>
            <person name="Huo D."/>
            <person name="Sun M."/>
            <person name="Wang L."/>
            <person name="Mercier A."/>
            <person name="Li F."/>
            <person name="Yang H."/>
            <person name="Xiang J."/>
        </authorList>
    </citation>
    <scope>NUCLEOTIDE SEQUENCE [LARGE SCALE GENOMIC DNA]</scope>
    <source>
        <strain evidence="7">Shaxun</strain>
        <tissue evidence="7">Muscle</tissue>
    </source>
</reference>
<evidence type="ECO:0000259" key="6">
    <source>
        <dbReference type="Pfam" id="PF02931"/>
    </source>
</evidence>
<dbReference type="GO" id="GO:0016020">
    <property type="term" value="C:membrane"/>
    <property type="evidence" value="ECO:0007669"/>
    <property type="project" value="UniProtKB-SubCell"/>
</dbReference>
<dbReference type="Pfam" id="PF02931">
    <property type="entry name" value="Neur_chan_LBD"/>
    <property type="match status" value="1"/>
</dbReference>
<dbReference type="FunFam" id="2.70.170.10:FF:000028">
    <property type="entry name" value="AcetylCholine Receptor"/>
    <property type="match status" value="1"/>
</dbReference>
<sequence length="370" mass="42522">MTVIISEAVIRGTKRMVECGDNEVHRDLQATLMINYTASLRPVKDTTDTVKVGFRFTPTISVLAEHDQHLHLRGMMVLTWEDYRLSWQPDEYDGILETRLSLTSRVEELIWRPELVLNESVSTDFASFIPETTTVVVKHTGKIYWYTLANMQSFCSVSVRNYPFDNQTCHLTFTTWLYQTAQQEFYAVTDLIDGKAYKHYDIKHGLWELDITTVDVNVAAYECESCENQTQSYVHYVLDLRRGERFSHFLAIILPCLIMSGMTTVVLCLSGKEETHTPEFGLTCVLTLFVSLTFVFTKLPSTGQPIIGSYIIWLIIEGVMVTVYGLINARNLRMERPRMPWLRKMKQFIVGVKIVSSIIYGIIFAVVFSK</sequence>
<keyword evidence="7" id="KW-0675">Receptor</keyword>
<keyword evidence="8" id="KW-1185">Reference proteome</keyword>
<dbReference type="SUPFAM" id="SSF90112">
    <property type="entry name" value="Neurotransmitter-gated ion-channel transmembrane pore"/>
    <property type="match status" value="1"/>
</dbReference>
<dbReference type="Proteomes" id="UP000230750">
    <property type="component" value="Unassembled WGS sequence"/>
</dbReference>
<feature type="transmembrane region" description="Helical" evidence="5">
    <location>
        <begin position="348"/>
        <end position="368"/>
    </location>
</feature>
<dbReference type="PANTHER" id="PTHR18945">
    <property type="entry name" value="NEUROTRANSMITTER GATED ION CHANNEL"/>
    <property type="match status" value="1"/>
</dbReference>
<evidence type="ECO:0000256" key="4">
    <source>
        <dbReference type="ARBA" id="ARBA00023136"/>
    </source>
</evidence>
<evidence type="ECO:0000256" key="2">
    <source>
        <dbReference type="ARBA" id="ARBA00022692"/>
    </source>
</evidence>
<dbReference type="GO" id="GO:0004888">
    <property type="term" value="F:transmembrane signaling receptor activity"/>
    <property type="evidence" value="ECO:0007669"/>
    <property type="project" value="InterPro"/>
</dbReference>
<dbReference type="STRING" id="307972.A0A2G8KHP7"/>
<proteinExistence type="predicted"/>
<dbReference type="EMBL" id="MRZV01000577">
    <property type="protein sequence ID" value="PIK47509.1"/>
    <property type="molecule type" value="Genomic_DNA"/>
</dbReference>
<protein>
    <submittedName>
        <fullName evidence="7">Neuronal acetylcholine receptor subunit beta-3</fullName>
    </submittedName>
</protein>
<dbReference type="InterPro" id="IPR006202">
    <property type="entry name" value="Neur_chan_lig-bd"/>
</dbReference>
<organism evidence="7 8">
    <name type="scientific">Stichopus japonicus</name>
    <name type="common">Sea cucumber</name>
    <dbReference type="NCBI Taxonomy" id="307972"/>
    <lineage>
        <taxon>Eukaryota</taxon>
        <taxon>Metazoa</taxon>
        <taxon>Echinodermata</taxon>
        <taxon>Eleutherozoa</taxon>
        <taxon>Echinozoa</taxon>
        <taxon>Holothuroidea</taxon>
        <taxon>Aspidochirotacea</taxon>
        <taxon>Aspidochirotida</taxon>
        <taxon>Stichopodidae</taxon>
        <taxon>Apostichopus</taxon>
    </lineage>
</organism>
<keyword evidence="3 5" id="KW-1133">Transmembrane helix</keyword>
<dbReference type="AlphaFoldDB" id="A0A2G8KHP7"/>
<feature type="transmembrane region" description="Helical" evidence="5">
    <location>
        <begin position="306"/>
        <end position="327"/>
    </location>
</feature>
<keyword evidence="2 5" id="KW-0812">Transmembrane</keyword>
<evidence type="ECO:0000256" key="5">
    <source>
        <dbReference type="SAM" id="Phobius"/>
    </source>
</evidence>
<accession>A0A2G8KHP7</accession>
<dbReference type="GO" id="GO:0005230">
    <property type="term" value="F:extracellular ligand-gated monoatomic ion channel activity"/>
    <property type="evidence" value="ECO:0007669"/>
    <property type="project" value="InterPro"/>
</dbReference>
<dbReference type="InterPro" id="IPR038050">
    <property type="entry name" value="Neuro_actylchol_rec"/>
</dbReference>
<dbReference type="InterPro" id="IPR036734">
    <property type="entry name" value="Neur_chan_lig-bd_sf"/>
</dbReference>
<comment type="caution">
    <text evidence="7">The sequence shown here is derived from an EMBL/GenBank/DDBJ whole genome shotgun (WGS) entry which is preliminary data.</text>
</comment>
<dbReference type="InterPro" id="IPR006201">
    <property type="entry name" value="Neur_channel"/>
</dbReference>
<dbReference type="Gene3D" id="1.20.58.390">
    <property type="entry name" value="Neurotransmitter-gated ion-channel transmembrane domain"/>
    <property type="match status" value="1"/>
</dbReference>
<name>A0A2G8KHP7_STIJA</name>
<feature type="transmembrane region" description="Helical" evidence="5">
    <location>
        <begin position="246"/>
        <end position="268"/>
    </location>
</feature>
<feature type="domain" description="Neurotransmitter-gated ion-channel ligand-binding" evidence="6">
    <location>
        <begin position="27"/>
        <end position="242"/>
    </location>
</feature>
<dbReference type="InterPro" id="IPR036719">
    <property type="entry name" value="Neuro-gated_channel_TM_sf"/>
</dbReference>
<dbReference type="CDD" id="cd18989">
    <property type="entry name" value="LGIC_ECD_cation"/>
    <property type="match status" value="1"/>
</dbReference>
<feature type="transmembrane region" description="Helical" evidence="5">
    <location>
        <begin position="280"/>
        <end position="300"/>
    </location>
</feature>
<keyword evidence="4 5" id="KW-0472">Membrane</keyword>